<evidence type="ECO:0000313" key="3">
    <source>
        <dbReference type="Proteomes" id="UP001180020"/>
    </source>
</evidence>
<protein>
    <submittedName>
        <fullName evidence="2">UDP-glycosyltransferase 76C2</fullName>
    </submittedName>
</protein>
<dbReference type="GO" id="GO:0080044">
    <property type="term" value="F:quercetin 7-O-glucosyltransferase activity"/>
    <property type="evidence" value="ECO:0007669"/>
    <property type="project" value="TreeGrafter"/>
</dbReference>
<dbReference type="GO" id="GO:0080043">
    <property type="term" value="F:quercetin 3-O-glucosyltransferase activity"/>
    <property type="evidence" value="ECO:0007669"/>
    <property type="project" value="TreeGrafter"/>
</dbReference>
<reference evidence="2" key="1">
    <citation type="journal article" date="2023" name="Nat. Commun.">
        <title>Diploid and tetraploid genomes of Acorus and the evolution of monocots.</title>
        <authorList>
            <person name="Ma L."/>
            <person name="Liu K.W."/>
            <person name="Li Z."/>
            <person name="Hsiao Y.Y."/>
            <person name="Qi Y."/>
            <person name="Fu T."/>
            <person name="Tang G.D."/>
            <person name="Zhang D."/>
            <person name="Sun W.H."/>
            <person name="Liu D.K."/>
            <person name="Li Y."/>
            <person name="Chen G.Z."/>
            <person name="Liu X.D."/>
            <person name="Liao X.Y."/>
            <person name="Jiang Y.T."/>
            <person name="Yu X."/>
            <person name="Hao Y."/>
            <person name="Huang J."/>
            <person name="Zhao X.W."/>
            <person name="Ke S."/>
            <person name="Chen Y.Y."/>
            <person name="Wu W.L."/>
            <person name="Hsu J.L."/>
            <person name="Lin Y.F."/>
            <person name="Huang M.D."/>
            <person name="Li C.Y."/>
            <person name="Huang L."/>
            <person name="Wang Z.W."/>
            <person name="Zhao X."/>
            <person name="Zhong W.Y."/>
            <person name="Peng D.H."/>
            <person name="Ahmad S."/>
            <person name="Lan S."/>
            <person name="Zhang J.S."/>
            <person name="Tsai W.C."/>
            <person name="Van de Peer Y."/>
            <person name="Liu Z.J."/>
        </authorList>
    </citation>
    <scope>NUCLEOTIDE SEQUENCE</scope>
    <source>
        <strain evidence="2">CP</strain>
    </source>
</reference>
<name>A0AAV9D786_ACOCL</name>
<dbReference type="PANTHER" id="PTHR11926:SF1392">
    <property type="entry name" value="GLYCOSYLTRANSFERASE"/>
    <property type="match status" value="1"/>
</dbReference>
<evidence type="ECO:0000256" key="1">
    <source>
        <dbReference type="ARBA" id="ARBA00009995"/>
    </source>
</evidence>
<sequence>MNWLDAQPPKSVVYVSFGSIATMTRDQLLEFWHGLVNSEMRFLWVLRDNLVVNADGEHDQQINSRYVSDVWKVGLDMKDTCDRVIVEKMVREMMEEGERSVGMRRSASEFAEKI</sequence>
<dbReference type="AlphaFoldDB" id="A0AAV9D786"/>
<reference evidence="2" key="2">
    <citation type="submission" date="2023-06" db="EMBL/GenBank/DDBJ databases">
        <authorList>
            <person name="Ma L."/>
            <person name="Liu K.-W."/>
            <person name="Li Z."/>
            <person name="Hsiao Y.-Y."/>
            <person name="Qi Y."/>
            <person name="Fu T."/>
            <person name="Tang G."/>
            <person name="Zhang D."/>
            <person name="Sun W.-H."/>
            <person name="Liu D.-K."/>
            <person name="Li Y."/>
            <person name="Chen G.-Z."/>
            <person name="Liu X.-D."/>
            <person name="Liao X.-Y."/>
            <person name="Jiang Y.-T."/>
            <person name="Yu X."/>
            <person name="Hao Y."/>
            <person name="Huang J."/>
            <person name="Zhao X.-W."/>
            <person name="Ke S."/>
            <person name="Chen Y.-Y."/>
            <person name="Wu W.-L."/>
            <person name="Hsu J.-L."/>
            <person name="Lin Y.-F."/>
            <person name="Huang M.-D."/>
            <person name="Li C.-Y."/>
            <person name="Huang L."/>
            <person name="Wang Z.-W."/>
            <person name="Zhao X."/>
            <person name="Zhong W.-Y."/>
            <person name="Peng D.-H."/>
            <person name="Ahmad S."/>
            <person name="Lan S."/>
            <person name="Zhang J.-S."/>
            <person name="Tsai W.-C."/>
            <person name="Van De Peer Y."/>
            <person name="Liu Z.-J."/>
        </authorList>
    </citation>
    <scope>NUCLEOTIDE SEQUENCE</scope>
    <source>
        <strain evidence="2">CP</strain>
        <tissue evidence="2">Leaves</tissue>
    </source>
</reference>
<accession>A0AAV9D786</accession>
<organism evidence="2 3">
    <name type="scientific">Acorus calamus</name>
    <name type="common">Sweet flag</name>
    <dbReference type="NCBI Taxonomy" id="4465"/>
    <lineage>
        <taxon>Eukaryota</taxon>
        <taxon>Viridiplantae</taxon>
        <taxon>Streptophyta</taxon>
        <taxon>Embryophyta</taxon>
        <taxon>Tracheophyta</taxon>
        <taxon>Spermatophyta</taxon>
        <taxon>Magnoliopsida</taxon>
        <taxon>Liliopsida</taxon>
        <taxon>Acoraceae</taxon>
        <taxon>Acorus</taxon>
    </lineage>
</organism>
<dbReference type="PANTHER" id="PTHR11926">
    <property type="entry name" value="GLUCOSYL/GLUCURONOSYL TRANSFERASES"/>
    <property type="match status" value="1"/>
</dbReference>
<evidence type="ECO:0000313" key="2">
    <source>
        <dbReference type="EMBL" id="KAK1296679.1"/>
    </source>
</evidence>
<dbReference type="EMBL" id="JAUJYO010000015">
    <property type="protein sequence ID" value="KAK1296679.1"/>
    <property type="molecule type" value="Genomic_DNA"/>
</dbReference>
<keyword evidence="3" id="KW-1185">Reference proteome</keyword>
<dbReference type="SUPFAM" id="SSF53756">
    <property type="entry name" value="UDP-Glycosyltransferase/glycogen phosphorylase"/>
    <property type="match status" value="1"/>
</dbReference>
<gene>
    <name evidence="2" type="primary">UGT76C2</name>
    <name evidence="2" type="ORF">QJS10_CPB15g01766</name>
</gene>
<dbReference type="Gene3D" id="3.40.50.2000">
    <property type="entry name" value="Glycogen Phosphorylase B"/>
    <property type="match status" value="2"/>
</dbReference>
<proteinExistence type="inferred from homology"/>
<dbReference type="Proteomes" id="UP001180020">
    <property type="component" value="Unassembled WGS sequence"/>
</dbReference>
<comment type="caution">
    <text evidence="2">The sequence shown here is derived from an EMBL/GenBank/DDBJ whole genome shotgun (WGS) entry which is preliminary data.</text>
</comment>
<comment type="similarity">
    <text evidence="1">Belongs to the UDP-glycosyltransferase family.</text>
</comment>